<name>A0A6H1UFT1_9GAMM</name>
<dbReference type="GO" id="GO:0006355">
    <property type="term" value="P:regulation of DNA-templated transcription"/>
    <property type="evidence" value="ECO:0007669"/>
    <property type="project" value="InterPro"/>
</dbReference>
<dbReference type="Gene3D" id="1.10.10.10">
    <property type="entry name" value="Winged helix-like DNA-binding domain superfamily/Winged helix DNA-binding domain"/>
    <property type="match status" value="1"/>
</dbReference>
<gene>
    <name evidence="1" type="ORF">HER31_14180</name>
</gene>
<organism evidence="1 2">
    <name type="scientific">Ferrimonas lipolytica</name>
    <dbReference type="NCBI Taxonomy" id="2724191"/>
    <lineage>
        <taxon>Bacteria</taxon>
        <taxon>Pseudomonadati</taxon>
        <taxon>Pseudomonadota</taxon>
        <taxon>Gammaproteobacteria</taxon>
        <taxon>Alteromonadales</taxon>
        <taxon>Ferrimonadaceae</taxon>
        <taxon>Ferrimonas</taxon>
    </lineage>
</organism>
<dbReference type="EMBL" id="CP051180">
    <property type="protein sequence ID" value="QIZ77941.1"/>
    <property type="molecule type" value="Genomic_DNA"/>
</dbReference>
<evidence type="ECO:0008006" key="3">
    <source>
        <dbReference type="Google" id="ProtNLM"/>
    </source>
</evidence>
<protein>
    <recommendedName>
        <fullName evidence="3">HTH luxR-type domain-containing protein</fullName>
    </recommendedName>
</protein>
<sequence length="241" mass="27225">MDNKAKQKVKHCQSILKATTKKLAAEDIVFHFDFTNPQDWLGRRWMHGVKSRSSLMFSSEKLNHLVTKMRKSMVTMNPDIIRATKNPVHVWSQNETLSANKFKTGLFNELGYEKQISIGFDSPKFSQLRSSFCVFYGSDCNMPETERLALLQNSMLDLELLSSHLSMLGVLNSPVEDYGLLKAPTVAVIRNVAKGYSRNQLSTIHSMSARGIDYHIEKARLTLGANNSASLVDKAHEMMLI</sequence>
<proteinExistence type="predicted"/>
<dbReference type="SUPFAM" id="SSF46894">
    <property type="entry name" value="C-terminal effector domain of the bipartite response regulators"/>
    <property type="match status" value="1"/>
</dbReference>
<evidence type="ECO:0000313" key="2">
    <source>
        <dbReference type="Proteomes" id="UP000501602"/>
    </source>
</evidence>
<dbReference type="InterPro" id="IPR036388">
    <property type="entry name" value="WH-like_DNA-bd_sf"/>
</dbReference>
<accession>A0A6H1UFT1</accession>
<reference evidence="1 2" key="1">
    <citation type="submission" date="2020-04" db="EMBL/GenBank/DDBJ databases">
        <title>Ferrimonas sp. S7 isolated from sea water.</title>
        <authorList>
            <person name="Bae S.S."/>
            <person name="Baek K."/>
        </authorList>
    </citation>
    <scope>NUCLEOTIDE SEQUENCE [LARGE SCALE GENOMIC DNA]</scope>
    <source>
        <strain evidence="1 2">S7</strain>
    </source>
</reference>
<dbReference type="RefSeq" id="WP_168661417.1">
    <property type="nucleotide sequence ID" value="NZ_CP051180.1"/>
</dbReference>
<keyword evidence="2" id="KW-1185">Reference proteome</keyword>
<dbReference type="AlphaFoldDB" id="A0A6H1UFT1"/>
<dbReference type="Proteomes" id="UP000501602">
    <property type="component" value="Chromosome"/>
</dbReference>
<dbReference type="InterPro" id="IPR016032">
    <property type="entry name" value="Sig_transdc_resp-reg_C-effctor"/>
</dbReference>
<evidence type="ECO:0000313" key="1">
    <source>
        <dbReference type="EMBL" id="QIZ77941.1"/>
    </source>
</evidence>
<dbReference type="KEGG" id="fes:HER31_14180"/>
<dbReference type="GO" id="GO:0003677">
    <property type="term" value="F:DNA binding"/>
    <property type="evidence" value="ECO:0007669"/>
    <property type="project" value="InterPro"/>
</dbReference>